<dbReference type="GO" id="GO:1902181">
    <property type="term" value="P:verruculogen biosynthetic process"/>
    <property type="evidence" value="ECO:0007669"/>
    <property type="project" value="UniProtKB-ARBA"/>
</dbReference>
<gene>
    <name evidence="14" type="ORF">TRUGW13939_01329</name>
</gene>
<dbReference type="Pfam" id="PF00067">
    <property type="entry name" value="p450"/>
    <property type="match status" value="1"/>
</dbReference>
<evidence type="ECO:0000256" key="1">
    <source>
        <dbReference type="ARBA" id="ARBA00001971"/>
    </source>
</evidence>
<sequence>MTGQLTWLVTGCSSGMGEALVKSILAAGDKVIATARSTADKSAEERLAPLKAVGAAVLEIDVKAPAEELNAKAKEAWSIYGQIDVLVNNAAYIDAGILEEIDEAFLVNALRNNVLGPLNLTRAFLPYMRSRKSGTVLFMSSVGAYYGAPGASAYAGSKGLLEGLIPNLTLELQAFGIRTCLLTPGYFRTKVMTPGNILYRAPNALPEYAELNKLIQAGCNAADGNQPGDPNKAAALVVEAVRGEGRAAGKELPARLPLGPDGFKAVRDNCEAKLKICDENIVRLSSTTPSNISTSSYHFTVPSFFWHFDNYCLPSLLFNFLPSFYLDITATTIMAFQGDLLSEKPVLDIPNKRSIFYHLKTLYIFTCNDFKVILYPQTAVGIFQALAGGLLTTNDTPDFMFILSRLPLVAFWNWFNLLTFNLANQRLQNSILEDNLNKPWRPIPSHRISPDEARSLLLFLLPVGIILSYFIGGFNETIAMIVLTWMYNDLGGGDVHYSVRNLINAGGFISHASGSTAIAAGYGLYELNGTAPYWLAIIGSIILTTMQVQDIPDMEGDAARGRKTFPLVYGGMAARISVAVGVMAWSFICPAFWSVNVGGYLLLVIPGVVVTYCTLTYRSVSADEATYKIWCVWLILVYLLPLYKNPEVFSRWGNDVLTSGMLPDLLLLGVIFNSFTSCEKMKTPTNEALGATVGLLGLGVGLASYAVVCRLQGNLSLFTALGVSLIDAIVAVFVYRLTLHPLRSYPGPWLAAATDWYNVYHCLTGDRHIDFLRLHEKYGPAVRFGPNRVSFCVDRALQDIYGVRANTQKSQVYSAFSHFFTVPASLTTIDRKVHSFKRRVTSRALSTGAVNGLQDLILKNVHVFCASLKNNQPGEKTTEEWSAPKDMSKSIQYLLSDIMGDVTFSKNWDIQASTTNRYILDLMSLGTCGINLAGHIPTVLKLNLDKIFFPTLTKGVQDFFRLSETQSSWRLAQDSASLPNRDLFAALLDARDPDTGKGYSERDLIAEAGILIIAGADTTATATTATLFYLLHSPEAYERVRAEVDAAFPRTDGVDCICIGSALASCVYLYACIEEAMRLCPPVGAMLPREVLPGGLAIDAGKYHIPAGTDVGVPTYALHHTEKYWPEAHSFRPERWLNQKGAEEKAEEISTGNNNSGTTAYAPFGAGRTSCVGKYLAYQEMGIIIARLFWLYDMRVSPGTHAGEGGKWWQGNFWEPSWGRDRESEFQVRDVFTSSHDGPQVQFRSR</sequence>
<evidence type="ECO:0000256" key="7">
    <source>
        <dbReference type="ARBA" id="ARBA00022989"/>
    </source>
</evidence>
<dbReference type="SUPFAM" id="SSF48264">
    <property type="entry name" value="Cytochrome P450"/>
    <property type="match status" value="1"/>
</dbReference>
<keyword evidence="6" id="KW-0479">Metal-binding</keyword>
<evidence type="ECO:0000256" key="9">
    <source>
        <dbReference type="ARBA" id="ARBA00023004"/>
    </source>
</evidence>
<dbReference type="InterPro" id="IPR000537">
    <property type="entry name" value="UbiA_prenyltransferase"/>
</dbReference>
<proteinExistence type="inferred from homology"/>
<dbReference type="PANTHER" id="PTHR24305">
    <property type="entry name" value="CYTOCHROME P450"/>
    <property type="match status" value="1"/>
</dbReference>
<dbReference type="Proteomes" id="UP000509510">
    <property type="component" value="Chromosome I"/>
</dbReference>
<dbReference type="OrthoDB" id="4227222at2759"/>
<feature type="transmembrane region" description="Helical" evidence="12">
    <location>
        <begin position="531"/>
        <end position="551"/>
    </location>
</feature>
<feature type="transmembrane region" description="Helical" evidence="12">
    <location>
        <begin position="456"/>
        <end position="487"/>
    </location>
</feature>
<keyword evidence="9" id="KW-0408">Iron</keyword>
<evidence type="ECO:0000256" key="12">
    <source>
        <dbReference type="SAM" id="Phobius"/>
    </source>
</evidence>
<dbReference type="GO" id="GO:0016020">
    <property type="term" value="C:membrane"/>
    <property type="evidence" value="ECO:0007669"/>
    <property type="project" value="UniProtKB-SubCell"/>
</dbReference>
<dbReference type="CDD" id="cd13965">
    <property type="entry name" value="PT_UbiA_3"/>
    <property type="match status" value="1"/>
</dbReference>
<keyword evidence="11 12" id="KW-0472">Membrane</keyword>
<dbReference type="GeneID" id="55988841"/>
<keyword evidence="7 12" id="KW-1133">Transmembrane helix</keyword>
<feature type="transmembrane region" description="Helical" evidence="12">
    <location>
        <begin position="714"/>
        <end position="735"/>
    </location>
</feature>
<dbReference type="InterPro" id="IPR036396">
    <property type="entry name" value="Cyt_P450_sf"/>
</dbReference>
<evidence type="ECO:0000313" key="14">
    <source>
        <dbReference type="EMBL" id="QKX54244.1"/>
    </source>
</evidence>
<evidence type="ECO:0000256" key="11">
    <source>
        <dbReference type="ARBA" id="ARBA00023136"/>
    </source>
</evidence>
<dbReference type="InterPro" id="IPR057326">
    <property type="entry name" value="KR_dom"/>
</dbReference>
<dbReference type="InterPro" id="IPR036291">
    <property type="entry name" value="NAD(P)-bd_dom_sf"/>
</dbReference>
<keyword evidence="15" id="KW-1185">Reference proteome</keyword>
<evidence type="ECO:0000256" key="3">
    <source>
        <dbReference type="ARBA" id="ARBA00010617"/>
    </source>
</evidence>
<keyword evidence="4" id="KW-0349">Heme</keyword>
<feature type="transmembrane region" description="Helical" evidence="12">
    <location>
        <begin position="399"/>
        <end position="420"/>
    </location>
</feature>
<evidence type="ECO:0000256" key="4">
    <source>
        <dbReference type="ARBA" id="ARBA00022617"/>
    </source>
</evidence>
<evidence type="ECO:0000313" key="15">
    <source>
        <dbReference type="Proteomes" id="UP000509510"/>
    </source>
</evidence>
<dbReference type="InterPro" id="IPR017972">
    <property type="entry name" value="Cyt_P450_CS"/>
</dbReference>
<evidence type="ECO:0000256" key="5">
    <source>
        <dbReference type="ARBA" id="ARBA00022692"/>
    </source>
</evidence>
<feature type="domain" description="Ketoreductase" evidence="13">
    <location>
        <begin position="5"/>
        <end position="178"/>
    </location>
</feature>
<accession>A0A7H8QJZ2</accession>
<dbReference type="Gene3D" id="3.40.50.720">
    <property type="entry name" value="NAD(P)-binding Rossmann-like Domain"/>
    <property type="match status" value="1"/>
</dbReference>
<dbReference type="InterPro" id="IPR001128">
    <property type="entry name" value="Cyt_P450"/>
</dbReference>
<dbReference type="CDD" id="cd11061">
    <property type="entry name" value="CYP67-like"/>
    <property type="match status" value="1"/>
</dbReference>
<dbReference type="PROSITE" id="PS00086">
    <property type="entry name" value="CYTOCHROME_P450"/>
    <property type="match status" value="1"/>
</dbReference>
<dbReference type="GO" id="GO:0016765">
    <property type="term" value="F:transferase activity, transferring alkyl or aryl (other than methyl) groups"/>
    <property type="evidence" value="ECO:0007669"/>
    <property type="project" value="InterPro"/>
</dbReference>
<dbReference type="GO" id="GO:0004497">
    <property type="term" value="F:monooxygenase activity"/>
    <property type="evidence" value="ECO:0007669"/>
    <property type="project" value="UniProtKB-KW"/>
</dbReference>
<comment type="similarity">
    <text evidence="3">Belongs to the cytochrome P450 family.</text>
</comment>
<dbReference type="CDD" id="cd05374">
    <property type="entry name" value="17beta-HSD-like_SDR_c"/>
    <property type="match status" value="1"/>
</dbReference>
<dbReference type="InterPro" id="IPR002347">
    <property type="entry name" value="SDR_fam"/>
</dbReference>
<feature type="transmembrane region" description="Helical" evidence="12">
    <location>
        <begin position="599"/>
        <end position="615"/>
    </location>
</feature>
<dbReference type="Pfam" id="PF01040">
    <property type="entry name" value="UbiA"/>
    <property type="match status" value="1"/>
</dbReference>
<evidence type="ECO:0000256" key="10">
    <source>
        <dbReference type="ARBA" id="ARBA00023033"/>
    </source>
</evidence>
<evidence type="ECO:0000256" key="6">
    <source>
        <dbReference type="ARBA" id="ARBA00022723"/>
    </source>
</evidence>
<dbReference type="AlphaFoldDB" id="A0A7H8QJZ2"/>
<evidence type="ECO:0000259" key="13">
    <source>
        <dbReference type="SMART" id="SM00822"/>
    </source>
</evidence>
<evidence type="ECO:0000256" key="8">
    <source>
        <dbReference type="ARBA" id="ARBA00023002"/>
    </source>
</evidence>
<dbReference type="EMBL" id="CP055898">
    <property type="protein sequence ID" value="QKX54244.1"/>
    <property type="molecule type" value="Genomic_DNA"/>
</dbReference>
<comment type="cofactor">
    <cofactor evidence="1">
        <name>heme</name>
        <dbReference type="ChEBI" id="CHEBI:30413"/>
    </cofactor>
</comment>
<dbReference type="GO" id="GO:0020037">
    <property type="term" value="F:heme binding"/>
    <property type="evidence" value="ECO:0007669"/>
    <property type="project" value="InterPro"/>
</dbReference>
<keyword evidence="5 12" id="KW-0812">Transmembrane</keyword>
<protein>
    <recommendedName>
        <fullName evidence="13">Ketoreductase domain-containing protein</fullName>
    </recommendedName>
</protein>
<dbReference type="InterPro" id="IPR050121">
    <property type="entry name" value="Cytochrome_P450_monoxygenase"/>
</dbReference>
<feature type="transmembrane region" description="Helical" evidence="12">
    <location>
        <begin position="627"/>
        <end position="644"/>
    </location>
</feature>
<dbReference type="FunFam" id="1.10.630.10:FF:000063">
    <property type="entry name" value="Cytochrome P450 monooxygenase"/>
    <property type="match status" value="1"/>
</dbReference>
<dbReference type="KEGG" id="trg:TRUGW13939_01329"/>
<evidence type="ECO:0000256" key="2">
    <source>
        <dbReference type="ARBA" id="ARBA00004141"/>
    </source>
</evidence>
<name>A0A7H8QJZ2_TALRU</name>
<dbReference type="PANTHER" id="PTHR24305:SF237">
    <property type="entry name" value="CYTOCHROME P450 MONOOXYGENASE ATNE-RELATED"/>
    <property type="match status" value="1"/>
</dbReference>
<keyword evidence="10" id="KW-0503">Monooxygenase</keyword>
<dbReference type="PRINTS" id="PR00081">
    <property type="entry name" value="GDHRDH"/>
</dbReference>
<dbReference type="Pfam" id="PF00106">
    <property type="entry name" value="adh_short"/>
    <property type="match status" value="1"/>
</dbReference>
<reference evidence="15" key="1">
    <citation type="submission" date="2020-06" db="EMBL/GenBank/DDBJ databases">
        <title>A chromosome-scale genome assembly of Talaromyces rugulosus W13939.</title>
        <authorList>
            <person name="Wang B."/>
            <person name="Guo L."/>
            <person name="Ye K."/>
            <person name="Wang L."/>
        </authorList>
    </citation>
    <scope>NUCLEOTIDE SEQUENCE [LARGE SCALE GENOMIC DNA]</scope>
    <source>
        <strain evidence="15">W13939</strain>
    </source>
</reference>
<feature type="transmembrane region" description="Helical" evidence="12">
    <location>
        <begin position="688"/>
        <end position="708"/>
    </location>
</feature>
<keyword evidence="8" id="KW-0560">Oxidoreductase</keyword>
<dbReference type="GO" id="GO:0016705">
    <property type="term" value="F:oxidoreductase activity, acting on paired donors, with incorporation or reduction of molecular oxygen"/>
    <property type="evidence" value="ECO:0007669"/>
    <property type="project" value="InterPro"/>
</dbReference>
<comment type="subcellular location">
    <subcellularLocation>
        <location evidence="2">Membrane</location>
        <topology evidence="2">Multi-pass membrane protein</topology>
    </subcellularLocation>
</comment>
<organism evidence="14 15">
    <name type="scientific">Talaromyces rugulosus</name>
    <name type="common">Penicillium rugulosum</name>
    <dbReference type="NCBI Taxonomy" id="121627"/>
    <lineage>
        <taxon>Eukaryota</taxon>
        <taxon>Fungi</taxon>
        <taxon>Dikarya</taxon>
        <taxon>Ascomycota</taxon>
        <taxon>Pezizomycotina</taxon>
        <taxon>Eurotiomycetes</taxon>
        <taxon>Eurotiomycetidae</taxon>
        <taxon>Eurotiales</taxon>
        <taxon>Trichocomaceae</taxon>
        <taxon>Talaromyces</taxon>
        <taxon>Talaromyces sect. Islandici</taxon>
    </lineage>
</organism>
<feature type="transmembrane region" description="Helical" evidence="12">
    <location>
        <begin position="572"/>
        <end position="593"/>
    </location>
</feature>
<dbReference type="SMART" id="SM00822">
    <property type="entry name" value="PKS_KR"/>
    <property type="match status" value="1"/>
</dbReference>
<dbReference type="RefSeq" id="XP_035340423.1">
    <property type="nucleotide sequence ID" value="XM_035484530.1"/>
</dbReference>
<dbReference type="Gene3D" id="1.10.630.10">
    <property type="entry name" value="Cytochrome P450"/>
    <property type="match status" value="1"/>
</dbReference>
<dbReference type="SUPFAM" id="SSF51735">
    <property type="entry name" value="NAD(P)-binding Rossmann-fold domains"/>
    <property type="match status" value="1"/>
</dbReference>
<dbReference type="GO" id="GO:0005506">
    <property type="term" value="F:iron ion binding"/>
    <property type="evidence" value="ECO:0007669"/>
    <property type="project" value="InterPro"/>
</dbReference>